<sequence>MEKKNLDCLFFFFHFLNQSLGLKPLIEVKTVDENMNNTLVRDSALELEMLELFEDITLEDVVANKACVGKVIGCKDMSTSVVKKILTGVWRRLGPWRMKKCEEGVLGFFFEHEEDCSFVLLKRPWLVNGVLLNIKPWPVEGEVRAGEFAVARFWVQIHGLPTRCLTNDNAPIVAKKIGELVETDGKSKSKLGKGVLKMTFDSGDIPEWELNARSRRGFWKPVESRRLSKKSGSTEKGVTGDAMASKYQIQEKGGGEKDKQSYEADTSSGNVGIERVRMVMAYPPTWKLRGTTEKRKAHTWYQPFPPVSNFSSPSSPANFVNASDKDEASKDTFYIGVGDEGSCSQPRIRGRKTRGKSKSYSTRRSARVKTRSGQKKCNMANYQEMFLGKLKGVKYDLKKWNQEVFGFSDRRLVALRRQLAEIQKDSISHASVQRESEVQLEIIEMEERMDRIWRQKSRENWIRFGDANSKFFHTSTIIRRRRNFIGYVEDSHGVWLSDREEIGNYFNHHFRDIFELTGSTIDNEFSIKVVWSSRLIRPEDAVMISRKVWVLVV</sequence>
<accession>A0A7J6DUS1</accession>
<dbReference type="PANTHER" id="PTHR31286:SF180">
    <property type="entry name" value="OS10G0362600 PROTEIN"/>
    <property type="match status" value="1"/>
</dbReference>
<feature type="compositionally biased region" description="Basic residues" evidence="1">
    <location>
        <begin position="348"/>
        <end position="357"/>
    </location>
</feature>
<feature type="region of interest" description="Disordered" evidence="1">
    <location>
        <begin position="223"/>
        <end position="267"/>
    </location>
</feature>
<dbReference type="EMBL" id="JAATIP010000392">
    <property type="protein sequence ID" value="KAF4349550.1"/>
    <property type="molecule type" value="Genomic_DNA"/>
</dbReference>
<dbReference type="PANTHER" id="PTHR31286">
    <property type="entry name" value="GLYCINE-RICH CELL WALL STRUCTURAL PROTEIN 1.8-LIKE"/>
    <property type="match status" value="1"/>
</dbReference>
<name>A0A7J6DUS1_CANSA</name>
<gene>
    <name evidence="4" type="ORF">F8388_025914</name>
</gene>
<dbReference type="AlphaFoldDB" id="A0A7J6DUS1"/>
<reference evidence="4 5" key="1">
    <citation type="journal article" date="2020" name="bioRxiv">
        <title>Sequence and annotation of 42 cannabis genomes reveals extensive copy number variation in cannabinoid synthesis and pathogen resistance genes.</title>
        <authorList>
            <person name="Mckernan K.J."/>
            <person name="Helbert Y."/>
            <person name="Kane L.T."/>
            <person name="Ebling H."/>
            <person name="Zhang L."/>
            <person name="Liu B."/>
            <person name="Eaton Z."/>
            <person name="Mclaughlin S."/>
            <person name="Kingan S."/>
            <person name="Baybayan P."/>
            <person name="Concepcion G."/>
            <person name="Jordan M."/>
            <person name="Riva A."/>
            <person name="Barbazuk W."/>
            <person name="Harkins T."/>
        </authorList>
    </citation>
    <scope>NUCLEOTIDE SEQUENCE [LARGE SCALE GENOMIC DNA]</scope>
    <source>
        <strain evidence="5">cv. Jamaican Lion 4</strain>
        <tissue evidence="4">Leaf</tissue>
    </source>
</reference>
<dbReference type="InterPro" id="IPR040256">
    <property type="entry name" value="At4g02000-like"/>
</dbReference>
<evidence type="ECO:0000259" key="3">
    <source>
        <dbReference type="Pfam" id="PF14111"/>
    </source>
</evidence>
<organism evidence="4 5">
    <name type="scientific">Cannabis sativa</name>
    <name type="common">Hemp</name>
    <name type="synonym">Marijuana</name>
    <dbReference type="NCBI Taxonomy" id="3483"/>
    <lineage>
        <taxon>Eukaryota</taxon>
        <taxon>Viridiplantae</taxon>
        <taxon>Streptophyta</taxon>
        <taxon>Embryophyta</taxon>
        <taxon>Tracheophyta</taxon>
        <taxon>Spermatophyta</taxon>
        <taxon>Magnoliopsida</taxon>
        <taxon>eudicotyledons</taxon>
        <taxon>Gunneridae</taxon>
        <taxon>Pentapetalae</taxon>
        <taxon>rosids</taxon>
        <taxon>fabids</taxon>
        <taxon>Rosales</taxon>
        <taxon>Cannabaceae</taxon>
        <taxon>Cannabis</taxon>
    </lineage>
</organism>
<evidence type="ECO:0000313" key="4">
    <source>
        <dbReference type="EMBL" id="KAF4349550.1"/>
    </source>
</evidence>
<dbReference type="Proteomes" id="UP000525078">
    <property type="component" value="Unassembled WGS sequence"/>
</dbReference>
<feature type="chain" id="PRO_5029672791" description="DUF4283 domain-containing protein" evidence="2">
    <location>
        <begin position="22"/>
        <end position="553"/>
    </location>
</feature>
<evidence type="ECO:0000256" key="1">
    <source>
        <dbReference type="SAM" id="MobiDB-lite"/>
    </source>
</evidence>
<feature type="compositionally biased region" description="Basic residues" evidence="1">
    <location>
        <begin position="364"/>
        <end position="374"/>
    </location>
</feature>
<feature type="domain" description="DUF4283" evidence="3">
    <location>
        <begin position="65"/>
        <end position="138"/>
    </location>
</feature>
<comment type="caution">
    <text evidence="4">The sequence shown here is derived from an EMBL/GenBank/DDBJ whole genome shotgun (WGS) entry which is preliminary data.</text>
</comment>
<proteinExistence type="predicted"/>
<feature type="signal peptide" evidence="2">
    <location>
        <begin position="1"/>
        <end position="21"/>
    </location>
</feature>
<feature type="region of interest" description="Disordered" evidence="1">
    <location>
        <begin position="344"/>
        <end position="374"/>
    </location>
</feature>
<evidence type="ECO:0000256" key="2">
    <source>
        <dbReference type="SAM" id="SignalP"/>
    </source>
</evidence>
<feature type="compositionally biased region" description="Basic and acidic residues" evidence="1">
    <location>
        <begin position="253"/>
        <end position="262"/>
    </location>
</feature>
<evidence type="ECO:0000313" key="5">
    <source>
        <dbReference type="Proteomes" id="UP000525078"/>
    </source>
</evidence>
<dbReference type="Pfam" id="PF14111">
    <property type="entry name" value="DUF4283"/>
    <property type="match status" value="1"/>
</dbReference>
<protein>
    <recommendedName>
        <fullName evidence="3">DUF4283 domain-containing protein</fullName>
    </recommendedName>
</protein>
<keyword evidence="2" id="KW-0732">Signal</keyword>
<dbReference type="InterPro" id="IPR025558">
    <property type="entry name" value="DUF4283"/>
</dbReference>